<dbReference type="PROSITE" id="PS50016">
    <property type="entry name" value="ZF_PHD_2"/>
    <property type="match status" value="1"/>
</dbReference>
<feature type="region of interest" description="Disordered" evidence="5">
    <location>
        <begin position="1113"/>
        <end position="1189"/>
    </location>
</feature>
<protein>
    <recommendedName>
        <fullName evidence="10">SWIM-type domain-containing protein</fullName>
    </recommendedName>
</protein>
<gene>
    <name evidence="8" type="ORF">MCOR_21727</name>
</gene>
<dbReference type="InterPro" id="IPR013083">
    <property type="entry name" value="Znf_RING/FYVE/PHD"/>
</dbReference>
<keyword evidence="9" id="KW-1185">Reference proteome</keyword>
<organism evidence="8 9">
    <name type="scientific">Mytilus coruscus</name>
    <name type="common">Sea mussel</name>
    <dbReference type="NCBI Taxonomy" id="42192"/>
    <lineage>
        <taxon>Eukaryota</taxon>
        <taxon>Metazoa</taxon>
        <taxon>Spiralia</taxon>
        <taxon>Lophotrochozoa</taxon>
        <taxon>Mollusca</taxon>
        <taxon>Bivalvia</taxon>
        <taxon>Autobranchia</taxon>
        <taxon>Pteriomorphia</taxon>
        <taxon>Mytilida</taxon>
        <taxon>Mytiloidea</taxon>
        <taxon>Mytilidae</taxon>
        <taxon>Mytilinae</taxon>
        <taxon>Mytilus</taxon>
    </lineage>
</organism>
<evidence type="ECO:0008006" key="10">
    <source>
        <dbReference type="Google" id="ProtNLM"/>
    </source>
</evidence>
<dbReference type="Gene3D" id="3.30.40.10">
    <property type="entry name" value="Zinc/RING finger domain, C3HC4 (zinc finger)"/>
    <property type="match status" value="1"/>
</dbReference>
<evidence type="ECO:0000256" key="2">
    <source>
        <dbReference type="ARBA" id="ARBA00022771"/>
    </source>
</evidence>
<dbReference type="PROSITE" id="PS01359">
    <property type="entry name" value="ZF_PHD_1"/>
    <property type="match status" value="1"/>
</dbReference>
<dbReference type="InterPro" id="IPR048324">
    <property type="entry name" value="ZSWIM1-3_RNaseH-like"/>
</dbReference>
<dbReference type="Pfam" id="PF21056">
    <property type="entry name" value="ZSWIM1-3_RNaseH-like"/>
    <property type="match status" value="1"/>
</dbReference>
<dbReference type="PROSITE" id="PS50966">
    <property type="entry name" value="ZF_SWIM"/>
    <property type="match status" value="1"/>
</dbReference>
<dbReference type="InterPro" id="IPR029309">
    <property type="entry name" value="CaRF"/>
</dbReference>
<dbReference type="EMBL" id="CACVKT020003847">
    <property type="protein sequence ID" value="CAC5386269.1"/>
    <property type="molecule type" value="Genomic_DNA"/>
</dbReference>
<reference evidence="8 9" key="1">
    <citation type="submission" date="2020-06" db="EMBL/GenBank/DDBJ databases">
        <authorList>
            <person name="Li R."/>
            <person name="Bekaert M."/>
        </authorList>
    </citation>
    <scope>NUCLEOTIDE SEQUENCE [LARGE SCALE GENOMIC DNA]</scope>
    <source>
        <strain evidence="9">wild</strain>
    </source>
</reference>
<dbReference type="PANTHER" id="PTHR47456">
    <property type="entry name" value="PHD-TYPE DOMAIN-CONTAINING PROTEIN"/>
    <property type="match status" value="1"/>
</dbReference>
<keyword evidence="3" id="KW-0862">Zinc</keyword>
<evidence type="ECO:0000256" key="3">
    <source>
        <dbReference type="ARBA" id="ARBA00022833"/>
    </source>
</evidence>
<dbReference type="GO" id="GO:0003700">
    <property type="term" value="F:DNA-binding transcription factor activity"/>
    <property type="evidence" value="ECO:0007669"/>
    <property type="project" value="InterPro"/>
</dbReference>
<dbReference type="OrthoDB" id="6123925at2759"/>
<feature type="compositionally biased region" description="Basic and acidic residues" evidence="5">
    <location>
        <begin position="1145"/>
        <end position="1155"/>
    </location>
</feature>
<dbReference type="InterPro" id="IPR019786">
    <property type="entry name" value="Zinc_finger_PHD-type_CS"/>
</dbReference>
<dbReference type="InterPro" id="IPR019787">
    <property type="entry name" value="Znf_PHD-finger"/>
</dbReference>
<evidence type="ECO:0000256" key="5">
    <source>
        <dbReference type="SAM" id="MobiDB-lite"/>
    </source>
</evidence>
<evidence type="ECO:0000259" key="7">
    <source>
        <dbReference type="PROSITE" id="PS50966"/>
    </source>
</evidence>
<feature type="compositionally biased region" description="Basic residues" evidence="5">
    <location>
        <begin position="1032"/>
        <end position="1042"/>
    </location>
</feature>
<feature type="compositionally biased region" description="Basic and acidic residues" evidence="5">
    <location>
        <begin position="1022"/>
        <end position="1031"/>
    </location>
</feature>
<dbReference type="Pfam" id="PF15299">
    <property type="entry name" value="ALS2CR8"/>
    <property type="match status" value="2"/>
</dbReference>
<keyword evidence="1" id="KW-0479">Metal-binding</keyword>
<evidence type="ECO:0000313" key="9">
    <source>
        <dbReference type="Proteomes" id="UP000507470"/>
    </source>
</evidence>
<evidence type="ECO:0000259" key="6">
    <source>
        <dbReference type="PROSITE" id="PS50016"/>
    </source>
</evidence>
<evidence type="ECO:0000256" key="4">
    <source>
        <dbReference type="PROSITE-ProRule" id="PRU00325"/>
    </source>
</evidence>
<dbReference type="InterPro" id="IPR011011">
    <property type="entry name" value="Znf_FYVE_PHD"/>
</dbReference>
<dbReference type="InterPro" id="IPR038765">
    <property type="entry name" value="Papain-like_cys_pep_sf"/>
</dbReference>
<evidence type="ECO:0000256" key="1">
    <source>
        <dbReference type="ARBA" id="ARBA00022723"/>
    </source>
</evidence>
<feature type="region of interest" description="Disordered" evidence="5">
    <location>
        <begin position="1011"/>
        <end position="1042"/>
    </location>
</feature>
<sequence length="1347" mass="155623">MAEDCEWFDSDIAAYAALQQHELDTNTCYVAQKSRNLGISDVQSLNGYKIWWEDSGHAPGFGPNIPGDGIPFVVIGNVTKKSSVNNDESDHTYAGPAVKSRRMVQKSKKQGCPAKVRFRKIIKFPEFQVVYQLLGLADRCFGALVLLKPLDKTVTPMFYHQIKTNVTAWRRRVMAQQLRESFNNETSQEYRVYLSLPVKHQGHLQGELAGFCLPVDKRLLTKIKDLYNQGIRKVRDVRNLLKIFVEQELHIDVPPTSRRFNPTDKDIRNHLLLAAAASRYNPDDQQNLLIQINKWRQEKANDNFYMRPASLPEDNEKQPTSFLLIIQTEFQRNLLVKYGQEIVLMDATYKTTKYDLPLFVLSVCSNVSYQAVGAFVVERETEDNIAEALRIFATWNQNWKPRFFMCDFDYREISALERTFKGCFVYLCAFHREQAWERWLKDKTNGAFEIKDDLLMRLRRIANSETNVIFQDEVDQLKKSDIFLQNVNFQNYFRNQWLSDSKRWVYCFRFDMFNIKINTTNGLEKMHCDLKFKYLKNIQDGKSLSSMVSIIVNEMMPESKNTYIRKNLSYMHENRSYSSNVPSFLQDRPRQFVTHCLDRMPPSVLEIPPGSVICTEDGFNVRSPESNNWYTLFINTGGPYCSCSDWKRNHWPCKHLLALFNQYPAYGWDFLPSAYKNQPLFNLDSDLTEKAVFSDSKVVNIEECIASETEEHIEFPDLVQEECQTELTEMTERKKCLIAIKDITNAVYSVSSPETLHNVHNMLINVDSFLQELIPKLSGLPIKTKIPGQKRKVRRNVIQKKKVNRKNVPTKKGVTKKGVLEVASESMKCGFQYQSEETEFVSSNMPDLIETENLEEYEQEVMTIWRKKTSTHTILGRIGAYTISDTAILCAKTLLSDDLIDAYLHLLAAASDSVYYINAAFSTAIFNNTQEMDLYSYEHIIGAVNEGGNHWVLLIAEHFLHGKPLVFNMTREDLNRYRKKLASFVLFKARYVRGTAQLSAATSNSDRENVAAPVSASISSSNDEKDTDKVPSSKHYHLRTTKKRVSERRDSCFDFSSGKRTYCICKKKNDGKLYWQCEKCWEWFHPQCLGFSGTEPPQRFTCISCQEIERRHQTDQQSDVKTTDDVDSVQHGGSCITLDSEEEEVPKGDSLRDEGYNVLNSGRPVKEEEEIEDALPKEDLDSSEDEGDSNMNLGHIVEEEIEDELPKEGIPKEYCISKMPEVLKHLYTIMKCSNQVCNEPDHERHHEFISTPLIVYERERRTVAFGLDIFQIQAVHDITLYLNENIAYNARDYKIANDYMLDVVIKEALVYLICMKKKCPYEHANDLCKASEEHMDSVLGKKKQQNT</sequence>
<dbReference type="GO" id="GO:0008270">
    <property type="term" value="F:zinc ion binding"/>
    <property type="evidence" value="ECO:0007669"/>
    <property type="project" value="UniProtKB-KW"/>
</dbReference>
<dbReference type="PANTHER" id="PTHR47456:SF1">
    <property type="entry name" value="PHD-TYPE DOMAIN-CONTAINING PROTEIN"/>
    <property type="match status" value="1"/>
</dbReference>
<accession>A0A6J8BU50</accession>
<feature type="domain" description="SWIM-type" evidence="7">
    <location>
        <begin position="630"/>
        <end position="664"/>
    </location>
</feature>
<dbReference type="InterPro" id="IPR007527">
    <property type="entry name" value="Znf_SWIM"/>
</dbReference>
<evidence type="ECO:0000313" key="8">
    <source>
        <dbReference type="EMBL" id="CAC5386269.1"/>
    </source>
</evidence>
<feature type="compositionally biased region" description="Low complexity" evidence="5">
    <location>
        <begin position="1011"/>
        <end position="1021"/>
    </location>
</feature>
<dbReference type="SMART" id="SM00249">
    <property type="entry name" value="PHD"/>
    <property type="match status" value="1"/>
</dbReference>
<dbReference type="SUPFAM" id="SSF54001">
    <property type="entry name" value="Cysteine proteinases"/>
    <property type="match status" value="1"/>
</dbReference>
<dbReference type="Pfam" id="PF04434">
    <property type="entry name" value="SWIM"/>
    <property type="match status" value="1"/>
</dbReference>
<keyword evidence="2 4" id="KW-0863">Zinc-finger</keyword>
<proteinExistence type="predicted"/>
<name>A0A6J8BU50_MYTCO</name>
<dbReference type="Proteomes" id="UP000507470">
    <property type="component" value="Unassembled WGS sequence"/>
</dbReference>
<feature type="domain" description="PHD-type" evidence="6">
    <location>
        <begin position="1060"/>
        <end position="1108"/>
    </location>
</feature>
<dbReference type="SUPFAM" id="SSF57903">
    <property type="entry name" value="FYVE/PHD zinc finger"/>
    <property type="match status" value="1"/>
</dbReference>
<dbReference type="InterPro" id="IPR001965">
    <property type="entry name" value="Znf_PHD"/>
</dbReference>